<protein>
    <submittedName>
        <fullName evidence="1">Uncharacterized protein</fullName>
    </submittedName>
</protein>
<dbReference type="AlphaFoldDB" id="A0A2W2GF39"/>
<sequence length="161" mass="17761">MSEDIHGYRPILAALLTDPAQLALDLDRAEHLVGQMEDTLDAAGWRITPVQRADAAGPRPTVFGPTTTLILRQLVPGVYVRRYTVLGRGGTVWAEMPCCDRQARLPLETHTEFRVQCASCRLDYTVVLVDENDGGYTASFQVTDDGTPIIARRRRGARPLG</sequence>
<evidence type="ECO:0000313" key="1">
    <source>
        <dbReference type="EMBL" id="PZG41219.1"/>
    </source>
</evidence>
<dbReference type="Proteomes" id="UP000248544">
    <property type="component" value="Unassembled WGS sequence"/>
</dbReference>
<gene>
    <name evidence="1" type="ORF">C1I98_21590</name>
</gene>
<dbReference type="EMBL" id="POUA01000177">
    <property type="protein sequence ID" value="PZG41219.1"/>
    <property type="molecule type" value="Genomic_DNA"/>
</dbReference>
<name>A0A2W2GF39_9ACTN</name>
<keyword evidence="2" id="KW-1185">Reference proteome</keyword>
<proteinExistence type="predicted"/>
<dbReference type="RefSeq" id="WP_111169255.1">
    <property type="nucleotide sequence ID" value="NZ_POUA01000177.1"/>
</dbReference>
<organism evidence="1 2">
    <name type="scientific">Spongiactinospora gelatinilytica</name>
    <dbReference type="NCBI Taxonomy" id="2666298"/>
    <lineage>
        <taxon>Bacteria</taxon>
        <taxon>Bacillati</taxon>
        <taxon>Actinomycetota</taxon>
        <taxon>Actinomycetes</taxon>
        <taxon>Streptosporangiales</taxon>
        <taxon>Streptosporangiaceae</taxon>
        <taxon>Spongiactinospora</taxon>
    </lineage>
</organism>
<evidence type="ECO:0000313" key="2">
    <source>
        <dbReference type="Proteomes" id="UP000248544"/>
    </source>
</evidence>
<reference evidence="1 2" key="1">
    <citation type="submission" date="2018-01" db="EMBL/GenBank/DDBJ databases">
        <title>Draft genome sequence of Sphaerisporangium sp. 7K107.</title>
        <authorList>
            <person name="Sahin N."/>
            <person name="Saygin H."/>
            <person name="Ay H."/>
        </authorList>
    </citation>
    <scope>NUCLEOTIDE SEQUENCE [LARGE SCALE GENOMIC DNA]</scope>
    <source>
        <strain evidence="1 2">7K107</strain>
    </source>
</reference>
<accession>A0A2W2GF39</accession>
<comment type="caution">
    <text evidence="1">The sequence shown here is derived from an EMBL/GenBank/DDBJ whole genome shotgun (WGS) entry which is preliminary data.</text>
</comment>